<evidence type="ECO:0000256" key="11">
    <source>
        <dbReference type="SAM" id="MobiDB-lite"/>
    </source>
</evidence>
<keyword evidence="9" id="KW-0472">Membrane</keyword>
<dbReference type="GO" id="GO:0044781">
    <property type="term" value="P:bacterial-type flagellum organization"/>
    <property type="evidence" value="ECO:0007669"/>
    <property type="project" value="UniProtKB-KW"/>
</dbReference>
<evidence type="ECO:0000256" key="5">
    <source>
        <dbReference type="ARBA" id="ARBA00022475"/>
    </source>
</evidence>
<dbReference type="GO" id="GO:0071973">
    <property type="term" value="P:bacterial-type flagellum-dependent cell motility"/>
    <property type="evidence" value="ECO:0007669"/>
    <property type="project" value="InterPro"/>
</dbReference>
<evidence type="ECO:0000313" key="12">
    <source>
        <dbReference type="EMBL" id="RDH43578.1"/>
    </source>
</evidence>
<evidence type="ECO:0000256" key="8">
    <source>
        <dbReference type="ARBA" id="ARBA00022927"/>
    </source>
</evidence>
<keyword evidence="5" id="KW-1003">Cell membrane</keyword>
<evidence type="ECO:0000256" key="9">
    <source>
        <dbReference type="ARBA" id="ARBA00023136"/>
    </source>
</evidence>
<keyword evidence="12" id="KW-0282">Flagellum</keyword>
<dbReference type="NCBIfam" id="TIGR02473">
    <property type="entry name" value="flagell_FliJ"/>
    <property type="match status" value="1"/>
</dbReference>
<dbReference type="GO" id="GO:0006935">
    <property type="term" value="P:chemotaxis"/>
    <property type="evidence" value="ECO:0007669"/>
    <property type="project" value="UniProtKB-KW"/>
</dbReference>
<comment type="caution">
    <text evidence="12">The sequence shown here is derived from an EMBL/GenBank/DDBJ whole genome shotgun (WGS) entry which is preliminary data.</text>
</comment>
<dbReference type="RefSeq" id="WP_027707612.1">
    <property type="nucleotide sequence ID" value="NZ_JAEVHG010000007.1"/>
</dbReference>
<keyword evidence="6" id="KW-0145">Chemotaxis</keyword>
<evidence type="ECO:0000256" key="4">
    <source>
        <dbReference type="ARBA" id="ARBA00022448"/>
    </source>
</evidence>
<dbReference type="PANTHER" id="PTHR38786:SF1">
    <property type="entry name" value="FLAGELLAR FLIJ PROTEIN"/>
    <property type="match status" value="1"/>
</dbReference>
<sequence length="151" mass="18051">MEMKRSDRLSTVLRVAEVKEAKVAKQFGRLQEQLLYEQKKLEQLLNYETEYQENAKPAAGRPVTVRRLQQMSQFLTQLTQAVHQQQQQVDNINKHCESLRDVWVEAHQHTQTMQQLLDRYRQEEQRQEEKQEQQDADEVNTQQFIRGKQGQ</sequence>
<name>A0A4P9VJW8_9GAMM</name>
<evidence type="ECO:0000256" key="3">
    <source>
        <dbReference type="ARBA" id="ARBA00020392"/>
    </source>
</evidence>
<evidence type="ECO:0000256" key="1">
    <source>
        <dbReference type="ARBA" id="ARBA00004413"/>
    </source>
</evidence>
<dbReference type="PANTHER" id="PTHR38786">
    <property type="entry name" value="FLAGELLAR FLIJ PROTEIN"/>
    <property type="match status" value="1"/>
</dbReference>
<dbReference type="Gene3D" id="1.10.287.1700">
    <property type="match status" value="1"/>
</dbReference>
<feature type="region of interest" description="Disordered" evidence="11">
    <location>
        <begin position="121"/>
        <end position="151"/>
    </location>
</feature>
<dbReference type="Pfam" id="PF02050">
    <property type="entry name" value="FliJ"/>
    <property type="match status" value="1"/>
</dbReference>
<gene>
    <name evidence="12" type="primary">fliJ</name>
    <name evidence="12" type="ORF">B9G39_09055</name>
</gene>
<keyword evidence="13" id="KW-1185">Reference proteome</keyword>
<dbReference type="InterPro" id="IPR052570">
    <property type="entry name" value="FliJ"/>
</dbReference>
<dbReference type="InterPro" id="IPR053716">
    <property type="entry name" value="Flag_assembly_chemotaxis_eff"/>
</dbReference>
<evidence type="ECO:0000256" key="6">
    <source>
        <dbReference type="ARBA" id="ARBA00022500"/>
    </source>
</evidence>
<dbReference type="AlphaFoldDB" id="A0A4P9VJW8"/>
<dbReference type="GO" id="GO:0015031">
    <property type="term" value="P:protein transport"/>
    <property type="evidence" value="ECO:0007669"/>
    <property type="project" value="UniProtKB-KW"/>
</dbReference>
<keyword evidence="8" id="KW-0653">Protein transport</keyword>
<proteinExistence type="inferred from homology"/>
<accession>A0A4P9VJW8</accession>
<dbReference type="Proteomes" id="UP000257039">
    <property type="component" value="Unassembled WGS sequence"/>
</dbReference>
<evidence type="ECO:0000256" key="2">
    <source>
        <dbReference type="ARBA" id="ARBA00010004"/>
    </source>
</evidence>
<keyword evidence="4" id="KW-0813">Transport</keyword>
<organism evidence="12 13">
    <name type="scientific">Zooshikella ganghwensis</name>
    <dbReference type="NCBI Taxonomy" id="202772"/>
    <lineage>
        <taxon>Bacteria</taxon>
        <taxon>Pseudomonadati</taxon>
        <taxon>Pseudomonadota</taxon>
        <taxon>Gammaproteobacteria</taxon>
        <taxon>Oceanospirillales</taxon>
        <taxon>Zooshikellaceae</taxon>
        <taxon>Zooshikella</taxon>
    </lineage>
</organism>
<keyword evidence="7" id="KW-1005">Bacterial flagellum biogenesis</keyword>
<dbReference type="InterPro" id="IPR012823">
    <property type="entry name" value="Flagell_FliJ"/>
</dbReference>
<reference evidence="12 13" key="1">
    <citation type="submission" date="2017-04" db="EMBL/GenBank/DDBJ databases">
        <title>Draft genome sequence of Zooshikella ganghwensis VG4 isolated from Red Sea sediments.</title>
        <authorList>
            <person name="Rehman Z."/>
            <person name="Alam I."/>
            <person name="Kamau A."/>
            <person name="Bajic V."/>
            <person name="Leiknes T."/>
        </authorList>
    </citation>
    <scope>NUCLEOTIDE SEQUENCE [LARGE SCALE GENOMIC DNA]</scope>
    <source>
        <strain evidence="12 13">VG4</strain>
    </source>
</reference>
<dbReference type="GO" id="GO:0005886">
    <property type="term" value="C:plasma membrane"/>
    <property type="evidence" value="ECO:0007669"/>
    <property type="project" value="UniProtKB-SubCell"/>
</dbReference>
<keyword evidence="10" id="KW-1006">Bacterial flagellum protein export</keyword>
<evidence type="ECO:0000313" key="13">
    <source>
        <dbReference type="Proteomes" id="UP000257039"/>
    </source>
</evidence>
<comment type="similarity">
    <text evidence="2">Belongs to the FliJ family.</text>
</comment>
<keyword evidence="12" id="KW-0966">Cell projection</keyword>
<comment type="subcellular location">
    <subcellularLocation>
        <location evidence="1">Cell membrane</location>
        <topology evidence="1">Peripheral membrane protein</topology>
        <orientation evidence="1">Cytoplasmic side</orientation>
    </subcellularLocation>
</comment>
<protein>
    <recommendedName>
        <fullName evidence="3">Flagellar FliJ protein</fullName>
    </recommendedName>
</protein>
<evidence type="ECO:0000256" key="10">
    <source>
        <dbReference type="ARBA" id="ARBA00023225"/>
    </source>
</evidence>
<dbReference type="GO" id="GO:0009288">
    <property type="term" value="C:bacterial-type flagellum"/>
    <property type="evidence" value="ECO:0007669"/>
    <property type="project" value="InterPro"/>
</dbReference>
<keyword evidence="12" id="KW-0969">Cilium</keyword>
<evidence type="ECO:0000256" key="7">
    <source>
        <dbReference type="ARBA" id="ARBA00022795"/>
    </source>
</evidence>
<feature type="compositionally biased region" description="Basic and acidic residues" evidence="11">
    <location>
        <begin position="121"/>
        <end position="133"/>
    </location>
</feature>
<dbReference type="EMBL" id="NDXW01000001">
    <property type="protein sequence ID" value="RDH43578.1"/>
    <property type="molecule type" value="Genomic_DNA"/>
</dbReference>